<dbReference type="AlphaFoldDB" id="A0A3L8DKJ7"/>
<comment type="similarity">
    <text evidence="9">Belongs to the insect chemoreceptor superfamily. Heteromeric odorant receptor channel (TC 1.A.69) family.</text>
</comment>
<organism evidence="10 11">
    <name type="scientific">Ooceraea biroi</name>
    <name type="common">Clonal raider ant</name>
    <name type="synonym">Cerapachys biroi</name>
    <dbReference type="NCBI Taxonomy" id="2015173"/>
    <lineage>
        <taxon>Eukaryota</taxon>
        <taxon>Metazoa</taxon>
        <taxon>Ecdysozoa</taxon>
        <taxon>Arthropoda</taxon>
        <taxon>Hexapoda</taxon>
        <taxon>Insecta</taxon>
        <taxon>Pterygota</taxon>
        <taxon>Neoptera</taxon>
        <taxon>Endopterygota</taxon>
        <taxon>Hymenoptera</taxon>
        <taxon>Apocrita</taxon>
        <taxon>Aculeata</taxon>
        <taxon>Formicoidea</taxon>
        <taxon>Formicidae</taxon>
        <taxon>Dorylinae</taxon>
        <taxon>Ooceraea</taxon>
    </lineage>
</organism>
<evidence type="ECO:0000256" key="8">
    <source>
        <dbReference type="ARBA" id="ARBA00023224"/>
    </source>
</evidence>
<feature type="transmembrane region" description="Helical" evidence="9">
    <location>
        <begin position="78"/>
        <end position="96"/>
    </location>
</feature>
<evidence type="ECO:0000256" key="2">
    <source>
        <dbReference type="ARBA" id="ARBA00022606"/>
    </source>
</evidence>
<evidence type="ECO:0000313" key="11">
    <source>
        <dbReference type="Proteomes" id="UP000279307"/>
    </source>
</evidence>
<name>A0A3L8DKJ7_OOCBI</name>
<evidence type="ECO:0000256" key="4">
    <source>
        <dbReference type="ARBA" id="ARBA00022725"/>
    </source>
</evidence>
<dbReference type="GO" id="GO:0005549">
    <property type="term" value="F:odorant binding"/>
    <property type="evidence" value="ECO:0007669"/>
    <property type="project" value="InterPro"/>
</dbReference>
<evidence type="ECO:0000256" key="1">
    <source>
        <dbReference type="ARBA" id="ARBA00004141"/>
    </source>
</evidence>
<keyword evidence="6 9" id="KW-0472">Membrane</keyword>
<keyword evidence="2 9" id="KW-0716">Sensory transduction</keyword>
<dbReference type="GO" id="GO:0004984">
    <property type="term" value="F:olfactory receptor activity"/>
    <property type="evidence" value="ECO:0007669"/>
    <property type="project" value="InterPro"/>
</dbReference>
<feature type="transmembrane region" description="Helical" evidence="9">
    <location>
        <begin position="266"/>
        <end position="291"/>
    </location>
</feature>
<evidence type="ECO:0000256" key="7">
    <source>
        <dbReference type="ARBA" id="ARBA00023170"/>
    </source>
</evidence>
<keyword evidence="5 9" id="KW-1133">Transmembrane helix</keyword>
<dbReference type="GO" id="GO:0007165">
    <property type="term" value="P:signal transduction"/>
    <property type="evidence" value="ECO:0007669"/>
    <property type="project" value="UniProtKB-KW"/>
</dbReference>
<dbReference type="OrthoDB" id="7634903at2759"/>
<evidence type="ECO:0000313" key="10">
    <source>
        <dbReference type="EMBL" id="RLU20891.1"/>
    </source>
</evidence>
<keyword evidence="7 9" id="KW-0675">Receptor</keyword>
<comment type="caution">
    <text evidence="10">The sequence shown here is derived from an EMBL/GenBank/DDBJ whole genome shotgun (WGS) entry which is preliminary data.</text>
</comment>
<dbReference type="InterPro" id="IPR004117">
    <property type="entry name" value="7tm6_olfct_rcpt"/>
</dbReference>
<keyword evidence="8 9" id="KW-0807">Transducer</keyword>
<dbReference type="PANTHER" id="PTHR21137:SF42">
    <property type="entry name" value="ODORANT RECEPTOR 83A"/>
    <property type="match status" value="1"/>
</dbReference>
<feature type="transmembrane region" description="Helical" evidence="9">
    <location>
        <begin position="137"/>
        <end position="156"/>
    </location>
</feature>
<evidence type="ECO:0000256" key="6">
    <source>
        <dbReference type="ARBA" id="ARBA00023136"/>
    </source>
</evidence>
<reference evidence="10 11" key="1">
    <citation type="journal article" date="2018" name="Genome Res.">
        <title>The genomic architecture and molecular evolution of ant odorant receptors.</title>
        <authorList>
            <person name="McKenzie S.K."/>
            <person name="Kronauer D.J.C."/>
        </authorList>
    </citation>
    <scope>NUCLEOTIDE SEQUENCE [LARGE SCALE GENOMIC DNA]</scope>
    <source>
        <strain evidence="10">Clonal line C1</strain>
    </source>
</reference>
<accession>A0A3L8DKJ7</accession>
<evidence type="ECO:0000256" key="9">
    <source>
        <dbReference type="RuleBase" id="RU351113"/>
    </source>
</evidence>
<keyword evidence="3 9" id="KW-0812">Transmembrane</keyword>
<dbReference type="Proteomes" id="UP000279307">
    <property type="component" value="Chromosome 7"/>
</dbReference>
<feature type="transmembrane region" description="Helical" evidence="9">
    <location>
        <begin position="303"/>
        <end position="323"/>
    </location>
</feature>
<keyword evidence="4 9" id="KW-0552">Olfaction</keyword>
<dbReference type="Pfam" id="PF02949">
    <property type="entry name" value="7tm_6"/>
    <property type="match status" value="1"/>
</dbReference>
<comment type="subcellular location">
    <subcellularLocation>
        <location evidence="9">Cell membrane</location>
        <topology evidence="9">Multi-pass membrane protein</topology>
    </subcellularLocation>
    <subcellularLocation>
        <location evidence="1">Membrane</location>
        <topology evidence="1">Multi-pass membrane protein</topology>
    </subcellularLocation>
</comment>
<evidence type="ECO:0000256" key="3">
    <source>
        <dbReference type="ARBA" id="ARBA00022692"/>
    </source>
</evidence>
<gene>
    <name evidence="10" type="ORF">DMN91_007505</name>
</gene>
<sequence>MDVSKHSAYKDYEWAIELNRFSLTLFGVWPKNNETKQNKLMFDIRVIIFLNLMIWICLIPSLHSLLKIYDDIMSTIDNLQSTLPLLIAIIKLFIIWQKKYDVLPLLNMIKADWLRPKPLKERNVMIKQARIARNLTIFGYFVIQLTTFIVLFLPIFDISIRYRKNKTDTDKLLPLQSYYLYNVNNSPLYEVTFVLQSISLIAAGTTYGSTDTYMCSLVFHVCGQLENLKGRIRNLDKCTNFADALSTSVKDHTRLIRSIIVIDDTFNLMLLGLLVYCSVLFALYGFLFVSIITEGSNLSIPRLSYTTSAFFIIFGYMCVYCILGEFLVIQCDGIYDAVCQYEWYNLKPKQAKNFLNIIMETRRPLHLTAGKLFPMTIATLCNLLRTSGGYISVLLAHHT</sequence>
<dbReference type="EMBL" id="QOIP01000007">
    <property type="protein sequence ID" value="RLU20891.1"/>
    <property type="molecule type" value="Genomic_DNA"/>
</dbReference>
<dbReference type="GO" id="GO:0005886">
    <property type="term" value="C:plasma membrane"/>
    <property type="evidence" value="ECO:0007669"/>
    <property type="project" value="UniProtKB-SubCell"/>
</dbReference>
<dbReference type="PANTHER" id="PTHR21137">
    <property type="entry name" value="ODORANT RECEPTOR"/>
    <property type="match status" value="1"/>
</dbReference>
<feature type="transmembrane region" description="Helical" evidence="9">
    <location>
        <begin position="46"/>
        <end position="66"/>
    </location>
</feature>
<comment type="caution">
    <text evidence="9">Lacks conserved residue(s) required for the propagation of feature annotation.</text>
</comment>
<proteinExistence type="inferred from homology"/>
<evidence type="ECO:0000256" key="5">
    <source>
        <dbReference type="ARBA" id="ARBA00022989"/>
    </source>
</evidence>
<protein>
    <recommendedName>
        <fullName evidence="9">Odorant receptor</fullName>
    </recommendedName>
</protein>